<keyword evidence="4" id="KW-1185">Reference proteome</keyword>
<evidence type="ECO:0000256" key="1">
    <source>
        <dbReference type="SAM" id="MobiDB-lite"/>
    </source>
</evidence>
<feature type="region of interest" description="Disordered" evidence="1">
    <location>
        <begin position="22"/>
        <end position="103"/>
    </location>
</feature>
<feature type="compositionally biased region" description="Gly residues" evidence="1">
    <location>
        <begin position="82"/>
        <end position="96"/>
    </location>
</feature>
<protein>
    <recommendedName>
        <fullName evidence="5">Pentatricopeptide repeat-containing protein</fullName>
    </recommendedName>
</protein>
<feature type="compositionally biased region" description="Pro residues" evidence="1">
    <location>
        <begin position="37"/>
        <end position="51"/>
    </location>
</feature>
<sequence length="266" mass="28507">MGPSRSLAWVVSSLFLLLLNPRLFSPSSTPPRRSHVAPPPPPPPPPPPLPQQPLRASLPPCLLHPRHAGTTSPGDRGRGRGRGCAGGDAGGGGGGDPNPPRREEPLHETILYMIRRRPWTTRLENSIRLLSPTLAAPLVHGVISGAAAAGRADLALQFFRFAYRRAGFSPEPATFSLLIPILASHHMLNHARCLLDTMPSFSIAPKEATDEHTTANFITQPRSSPIPSPPAAMSTSGSLSVARWHARDRAPPSLHCSDGFCDLRLP</sequence>
<proteinExistence type="predicted"/>
<dbReference type="EnsemblPlants" id="OBART02G00820.1">
    <property type="protein sequence ID" value="OBART02G00820.1"/>
    <property type="gene ID" value="OBART02G00820"/>
</dbReference>
<dbReference type="Gene3D" id="1.25.40.10">
    <property type="entry name" value="Tetratricopeptide repeat domain"/>
    <property type="match status" value="1"/>
</dbReference>
<dbReference type="Proteomes" id="UP000026960">
    <property type="component" value="Chromosome 2"/>
</dbReference>
<dbReference type="InterPro" id="IPR011990">
    <property type="entry name" value="TPR-like_helical_dom_sf"/>
</dbReference>
<feature type="chain" id="PRO_5002261243" description="Pentatricopeptide repeat-containing protein" evidence="2">
    <location>
        <begin position="25"/>
        <end position="266"/>
    </location>
</feature>
<dbReference type="HOGENOM" id="CLU_1047221_0_0_1"/>
<name>A0A0D3EZN9_9ORYZ</name>
<reference evidence="3" key="1">
    <citation type="journal article" date="2009" name="Rice">
        <title>De Novo Next Generation Sequencing of Plant Genomes.</title>
        <authorList>
            <person name="Rounsley S."/>
            <person name="Marri P.R."/>
            <person name="Yu Y."/>
            <person name="He R."/>
            <person name="Sisneros N."/>
            <person name="Goicoechea J.L."/>
            <person name="Lee S.J."/>
            <person name="Angelova A."/>
            <person name="Kudrna D."/>
            <person name="Luo M."/>
            <person name="Affourtit J."/>
            <person name="Desany B."/>
            <person name="Knight J."/>
            <person name="Niazi F."/>
            <person name="Egholm M."/>
            <person name="Wing R.A."/>
        </authorList>
    </citation>
    <scope>NUCLEOTIDE SEQUENCE [LARGE SCALE GENOMIC DNA]</scope>
    <source>
        <strain evidence="3">cv. IRGC 105608</strain>
    </source>
</reference>
<evidence type="ECO:0000313" key="4">
    <source>
        <dbReference type="Proteomes" id="UP000026960"/>
    </source>
</evidence>
<dbReference type="Gramene" id="OBART02G00820.1">
    <property type="protein sequence ID" value="OBART02G00820.1"/>
    <property type="gene ID" value="OBART02G00820"/>
</dbReference>
<accession>A0A0D3EZN9</accession>
<feature type="signal peptide" evidence="2">
    <location>
        <begin position="1"/>
        <end position="24"/>
    </location>
</feature>
<organism evidence="3">
    <name type="scientific">Oryza barthii</name>
    <dbReference type="NCBI Taxonomy" id="65489"/>
    <lineage>
        <taxon>Eukaryota</taxon>
        <taxon>Viridiplantae</taxon>
        <taxon>Streptophyta</taxon>
        <taxon>Embryophyta</taxon>
        <taxon>Tracheophyta</taxon>
        <taxon>Spermatophyta</taxon>
        <taxon>Magnoliopsida</taxon>
        <taxon>Liliopsida</taxon>
        <taxon>Poales</taxon>
        <taxon>Poaceae</taxon>
        <taxon>BOP clade</taxon>
        <taxon>Oryzoideae</taxon>
        <taxon>Oryzeae</taxon>
        <taxon>Oryzinae</taxon>
        <taxon>Oryza</taxon>
    </lineage>
</organism>
<keyword evidence="2" id="KW-0732">Signal</keyword>
<dbReference type="eggNOG" id="KOG4197">
    <property type="taxonomic scope" value="Eukaryota"/>
</dbReference>
<evidence type="ECO:0000256" key="2">
    <source>
        <dbReference type="SAM" id="SignalP"/>
    </source>
</evidence>
<dbReference type="PaxDb" id="65489-OBART02G00820.1"/>
<dbReference type="AlphaFoldDB" id="A0A0D3EZN9"/>
<evidence type="ECO:0008006" key="5">
    <source>
        <dbReference type="Google" id="ProtNLM"/>
    </source>
</evidence>
<dbReference type="STRING" id="65489.A0A0D3EZN9"/>
<feature type="compositionally biased region" description="Low complexity" evidence="1">
    <location>
        <begin position="22"/>
        <end position="31"/>
    </location>
</feature>
<evidence type="ECO:0000313" key="3">
    <source>
        <dbReference type="EnsemblPlants" id="OBART02G00820.1"/>
    </source>
</evidence>
<reference evidence="3" key="2">
    <citation type="submission" date="2015-03" db="UniProtKB">
        <authorList>
            <consortium name="EnsemblPlants"/>
        </authorList>
    </citation>
    <scope>IDENTIFICATION</scope>
</reference>